<dbReference type="InterPro" id="IPR000911">
    <property type="entry name" value="Ribosomal_uL11"/>
</dbReference>
<dbReference type="GO" id="GO:0070180">
    <property type="term" value="F:large ribosomal subunit rRNA binding"/>
    <property type="evidence" value="ECO:0007669"/>
    <property type="project" value="TreeGrafter"/>
</dbReference>
<reference evidence="8" key="1">
    <citation type="journal article" date="2007" name="Science">
        <title>Draft genome of the filarial nematode parasite Brugia malayi.</title>
        <authorList>
            <person name="Ghedin E."/>
            <person name="Wang S."/>
            <person name="Spiro D."/>
            <person name="Caler E."/>
            <person name="Zhao Q."/>
            <person name="Crabtree J."/>
            <person name="Allen J.E."/>
            <person name="Delcher A.L."/>
            <person name="Guiliano D.B."/>
            <person name="Miranda-Saavedra D."/>
            <person name="Angiuoli S.V."/>
            <person name="Creasy T."/>
            <person name="Amedeo P."/>
            <person name="Haas B."/>
            <person name="El-Sayed N.M."/>
            <person name="Wortman J.R."/>
            <person name="Feldblyum T."/>
            <person name="Tallon L."/>
            <person name="Schatz M."/>
            <person name="Shumway M."/>
            <person name="Koo H."/>
            <person name="Salzberg S.L."/>
            <person name="Schobel S."/>
            <person name="Pertea M."/>
            <person name="Pop M."/>
            <person name="White O."/>
            <person name="Barton G.J."/>
            <person name="Carlow C.K."/>
            <person name="Crawford M.J."/>
            <person name="Daub J."/>
            <person name="Dimmic M.W."/>
            <person name="Estes C.F."/>
            <person name="Foster J.M."/>
            <person name="Ganatra M."/>
            <person name="Gregory W.F."/>
            <person name="Johnson N.M."/>
            <person name="Jin J."/>
            <person name="Komuniecki R."/>
            <person name="Korf I."/>
            <person name="Kumar S."/>
            <person name="Laney S."/>
            <person name="Li B.W."/>
            <person name="Li W."/>
            <person name="Lindblom T.H."/>
            <person name="Lustigman S."/>
            <person name="Ma D."/>
            <person name="Maina C.V."/>
            <person name="Martin D.M."/>
            <person name="McCarter J.P."/>
            <person name="McReynolds L."/>
            <person name="Mitreva M."/>
            <person name="Nutman T.B."/>
            <person name="Parkinson J."/>
            <person name="Peregrin-Alvarez J.M."/>
            <person name="Poole C."/>
            <person name="Ren Q."/>
            <person name="Saunders L."/>
            <person name="Sluder A.E."/>
            <person name="Smith K."/>
            <person name="Stanke M."/>
            <person name="Unnasch T.R."/>
            <person name="Ware J."/>
            <person name="Wei A.D."/>
            <person name="Weil G."/>
            <person name="Williams D.J."/>
            <person name="Zhang Y."/>
            <person name="Williams S.A."/>
            <person name="Fraser-Liggett C."/>
            <person name="Slatko B."/>
            <person name="Blaxter M.L."/>
            <person name="Scott A.L."/>
        </authorList>
    </citation>
    <scope>NUCLEOTIDE SEQUENCE [LARGE SCALE GENOMIC DNA]</scope>
</reference>
<evidence type="ECO:0000313" key="8">
    <source>
        <dbReference type="EMBL" id="EDP28290.1"/>
    </source>
</evidence>
<evidence type="ECO:0000259" key="7">
    <source>
        <dbReference type="Pfam" id="PF03946"/>
    </source>
</evidence>
<dbReference type="GO" id="GO:0005762">
    <property type="term" value="C:mitochondrial large ribosomal subunit"/>
    <property type="evidence" value="ECO:0007669"/>
    <property type="project" value="TreeGrafter"/>
</dbReference>
<dbReference type="AlphaFoldDB" id="A8QHH6"/>
<gene>
    <name evidence="8" type="ORF">Bm1_57015</name>
</gene>
<comment type="similarity">
    <text evidence="1">Belongs to the universal ribosomal protein uL11 family.</text>
</comment>
<evidence type="ECO:0000256" key="6">
    <source>
        <dbReference type="ARBA" id="ARBA00041455"/>
    </source>
</evidence>
<evidence type="ECO:0000256" key="3">
    <source>
        <dbReference type="ARBA" id="ARBA00023274"/>
    </source>
</evidence>
<dbReference type="InterPro" id="IPR036796">
    <property type="entry name" value="Ribosomal_uL11_N_sf"/>
</dbReference>
<name>A8QHH6_BRUMA</name>
<dbReference type="Pfam" id="PF03946">
    <property type="entry name" value="Ribosomal_L11_N"/>
    <property type="match status" value="1"/>
</dbReference>
<protein>
    <recommendedName>
        <fullName evidence="5">Large ribosomal subunit protein uL11m</fullName>
    </recommendedName>
    <alternativeName>
        <fullName evidence="6">39S ribosomal protein L11, mitochondrial</fullName>
    </alternativeName>
</protein>
<dbReference type="GO" id="GO:0003735">
    <property type="term" value="F:structural constituent of ribosome"/>
    <property type="evidence" value="ECO:0007669"/>
    <property type="project" value="InterPro"/>
</dbReference>
<sequence length="210" mass="23147">MHLHQTLSSLHDTIRPQLICHPPVPISHSLQPHPPKSAATHDNPANRAALLPNYSQRQLTNFGFSINKLRTLQYTEGANSVCFAPNCFVSLIFSGGNMSTVAKVGARVRKRPVIKIIHNPLYKVIVKAQMATAAPPLGPNLGKRGINVANFCKDFNRATSNIKPGTPLPVRVTIKPDRTYDLEICTPTSMWLLMHAAGIRRGATCPREYQ</sequence>
<keyword evidence="2 8" id="KW-0689">Ribosomal protein</keyword>
<keyword evidence="3" id="KW-0687">Ribonucleoprotein</keyword>
<evidence type="ECO:0000256" key="5">
    <source>
        <dbReference type="ARBA" id="ARBA00040104"/>
    </source>
</evidence>
<evidence type="ECO:0000256" key="4">
    <source>
        <dbReference type="ARBA" id="ARBA00038782"/>
    </source>
</evidence>
<dbReference type="SUPFAM" id="SSF54747">
    <property type="entry name" value="Ribosomal L11/L12e N-terminal domain"/>
    <property type="match status" value="1"/>
</dbReference>
<dbReference type="EMBL" id="DS239906">
    <property type="protein sequence ID" value="EDP28290.1"/>
    <property type="molecule type" value="Genomic_DNA"/>
</dbReference>
<comment type="subunit">
    <text evidence="4">Component of the mitochondrial ribosome large subunit (39S) which comprises a 16S rRNA and about 50 distinct proteins.</text>
</comment>
<dbReference type="CDD" id="cd00349">
    <property type="entry name" value="Ribosomal_L11"/>
    <property type="match status" value="1"/>
</dbReference>
<feature type="domain" description="Large ribosomal subunit protein uL11 N-terminal" evidence="7">
    <location>
        <begin position="123"/>
        <end position="180"/>
    </location>
</feature>
<dbReference type="SMART" id="SM00649">
    <property type="entry name" value="RL11"/>
    <property type="match status" value="1"/>
</dbReference>
<dbReference type="PANTHER" id="PTHR11661">
    <property type="entry name" value="60S RIBOSOMAL PROTEIN L12"/>
    <property type="match status" value="1"/>
</dbReference>
<proteinExistence type="inferred from homology"/>
<organism evidence="8">
    <name type="scientific">Brugia malayi</name>
    <name type="common">Filarial nematode worm</name>
    <dbReference type="NCBI Taxonomy" id="6279"/>
    <lineage>
        <taxon>Eukaryota</taxon>
        <taxon>Metazoa</taxon>
        <taxon>Ecdysozoa</taxon>
        <taxon>Nematoda</taxon>
        <taxon>Chromadorea</taxon>
        <taxon>Rhabditida</taxon>
        <taxon>Spirurina</taxon>
        <taxon>Spiruromorpha</taxon>
        <taxon>Filarioidea</taxon>
        <taxon>Onchocercidae</taxon>
        <taxon>Brugia</taxon>
    </lineage>
</organism>
<dbReference type="InterPro" id="IPR020784">
    <property type="entry name" value="Ribosomal_uL11_N"/>
</dbReference>
<dbReference type="Gene3D" id="3.30.1550.10">
    <property type="entry name" value="Ribosomal protein L11/L12, N-terminal domain"/>
    <property type="match status" value="1"/>
</dbReference>
<accession>A8QHH6</accession>
<evidence type="ECO:0000256" key="2">
    <source>
        <dbReference type="ARBA" id="ARBA00022980"/>
    </source>
</evidence>
<dbReference type="PANTHER" id="PTHR11661:SF1">
    <property type="entry name" value="LARGE RIBOSOMAL SUBUNIT PROTEIN UL11M"/>
    <property type="match status" value="1"/>
</dbReference>
<dbReference type="GO" id="GO:0006412">
    <property type="term" value="P:translation"/>
    <property type="evidence" value="ECO:0007669"/>
    <property type="project" value="InterPro"/>
</dbReference>
<evidence type="ECO:0000256" key="1">
    <source>
        <dbReference type="ARBA" id="ARBA00010537"/>
    </source>
</evidence>